<evidence type="ECO:0000256" key="1">
    <source>
        <dbReference type="ARBA" id="ARBA00005594"/>
    </source>
</evidence>
<evidence type="ECO:0000256" key="6">
    <source>
        <dbReference type="ARBA" id="ARBA00022840"/>
    </source>
</evidence>
<dbReference type="Gene3D" id="3.40.50.620">
    <property type="entry name" value="HUPs"/>
    <property type="match status" value="1"/>
</dbReference>
<keyword evidence="5 11" id="KW-0547">Nucleotide-binding</keyword>
<comment type="similarity">
    <text evidence="1 11">Belongs to the class-I aminoacyl-tRNA synthetase family.</text>
</comment>
<evidence type="ECO:0000259" key="13">
    <source>
        <dbReference type="Pfam" id="PF03950"/>
    </source>
</evidence>
<dbReference type="Gene3D" id="2.40.240.10">
    <property type="entry name" value="Ribosomal Protein L25, Chain P"/>
    <property type="match status" value="2"/>
</dbReference>
<dbReference type="InterPro" id="IPR020058">
    <property type="entry name" value="Glu/Gln-tRNA-synth_Ib_cat-dom"/>
</dbReference>
<dbReference type="Gene3D" id="3.90.800.10">
    <property type="entry name" value="Glutamyl-tRNA Synthetase, Domain 3"/>
    <property type="match status" value="1"/>
</dbReference>
<accession>A0A2S7TYY5</accession>
<evidence type="ECO:0000256" key="10">
    <source>
        <dbReference type="NCBIfam" id="TIGR00440"/>
    </source>
</evidence>
<evidence type="ECO:0000256" key="8">
    <source>
        <dbReference type="ARBA" id="ARBA00023146"/>
    </source>
</evidence>
<dbReference type="SUPFAM" id="SSF50715">
    <property type="entry name" value="Ribosomal protein L25-like"/>
    <property type="match status" value="1"/>
</dbReference>
<dbReference type="Pfam" id="PF20974">
    <property type="entry name" value="tRNA-synt_1c_C2"/>
    <property type="match status" value="1"/>
</dbReference>
<sequence>MSNSKDKKDFIREIIAEDLTNGKHQTTITRFPPEPNGYLHIGHAKAICINFGIAEDNAGSGAVCHLRFDDTNPVKEDAAYVDAIKKDVAWLGFDWGENLYFASDYFEYFYDCAVHLIKQGNAYVDLQNVEEMRAGRGNVKTPGTDSPYRDSSVEENLTRFEQMKKGEFEVGGAVLRAKIDMAARNMNMRDPAIYRVLNIDHHKTGDAWNIYPMYDFAHPLEDAKEKVTHSLCSLEFEDHRPLYEWVVDHCPTAATPRQIEFSRLNLTYTIMSKRKLLQLVEEEVVDGWDDPRLPTLSGMRRRGYTPEAIKSFIQKVGVTKFNAITDVALLEFELRAHLNKIAERRMAVLDPLKIVIDNWDGDSVEEMECKNNPEDAEAGTRLVPLGKEVFIERDDFMEDPPKKYFRLGPGRAVRLRGGYIIQYVSHENDADGNVTEVHVEFIPGTVGQSPPEGVKCKAAIHWVSAAHAVDAEVRLYDRLFTEENPDGFEGGYMACWNPDSLEVKTTAKLEPSLGVAAAGTTFQFERVGYFCSDSEQHISGQKAVFNRTVGLRDSWAKK</sequence>
<evidence type="ECO:0000313" key="16">
    <source>
        <dbReference type="Proteomes" id="UP000239907"/>
    </source>
</evidence>
<dbReference type="SUPFAM" id="SSF52374">
    <property type="entry name" value="Nucleotidylyl transferase"/>
    <property type="match status" value="1"/>
</dbReference>
<organism evidence="15 16">
    <name type="scientific">Rubritalea profundi</name>
    <dbReference type="NCBI Taxonomy" id="1658618"/>
    <lineage>
        <taxon>Bacteria</taxon>
        <taxon>Pseudomonadati</taxon>
        <taxon>Verrucomicrobiota</taxon>
        <taxon>Verrucomicrobiia</taxon>
        <taxon>Verrucomicrobiales</taxon>
        <taxon>Rubritaleaceae</taxon>
        <taxon>Rubritalea</taxon>
    </lineage>
</organism>
<keyword evidence="6 11" id="KW-0067">ATP-binding</keyword>
<dbReference type="Gene3D" id="1.10.1160.10">
    <property type="entry name" value="Glutamyl-trna Synthetase, Domain 2"/>
    <property type="match status" value="1"/>
</dbReference>
<feature type="domain" description="Glutamyl/glutaminyl-tRNA synthetase class Ib catalytic" evidence="12">
    <location>
        <begin position="29"/>
        <end position="323"/>
    </location>
</feature>
<dbReference type="FunFam" id="3.40.50.620:FF:000037">
    <property type="entry name" value="Glutamine--tRNA ligase cytoplasmic"/>
    <property type="match status" value="1"/>
</dbReference>
<dbReference type="InterPro" id="IPR020061">
    <property type="entry name" value="Glu_tRNA_lig_a-bdl"/>
</dbReference>
<dbReference type="RefSeq" id="WP_105041816.1">
    <property type="nucleotide sequence ID" value="NZ_MQWA01000001.1"/>
</dbReference>
<dbReference type="PANTHER" id="PTHR43097:SF5">
    <property type="entry name" value="GLUTAMATE--TRNA LIGASE"/>
    <property type="match status" value="1"/>
</dbReference>
<evidence type="ECO:0000256" key="9">
    <source>
        <dbReference type="ARBA" id="ARBA00048270"/>
    </source>
</evidence>
<evidence type="ECO:0000259" key="12">
    <source>
        <dbReference type="Pfam" id="PF00749"/>
    </source>
</evidence>
<dbReference type="NCBIfam" id="TIGR00440">
    <property type="entry name" value="glnS"/>
    <property type="match status" value="1"/>
</dbReference>
<dbReference type="GO" id="GO:0006425">
    <property type="term" value="P:glutaminyl-tRNA aminoacylation"/>
    <property type="evidence" value="ECO:0007669"/>
    <property type="project" value="UniProtKB-UniRule"/>
</dbReference>
<keyword evidence="8 11" id="KW-0030">Aminoacyl-tRNA synthetase</keyword>
<feature type="domain" description="Glutamyl/glutaminyl-tRNA synthetase class Ib anti-codon binding" evidence="13">
    <location>
        <begin position="342"/>
        <end position="441"/>
    </location>
</feature>
<dbReference type="InterPro" id="IPR020056">
    <property type="entry name" value="Rbsml_bL25/Gln-tRNA_synth_N"/>
</dbReference>
<evidence type="ECO:0000256" key="3">
    <source>
        <dbReference type="ARBA" id="ARBA00022490"/>
    </source>
</evidence>
<dbReference type="InterPro" id="IPR020059">
    <property type="entry name" value="Glu/Gln-tRNA-synth_Ib_codon-bd"/>
</dbReference>
<dbReference type="Pfam" id="PF03950">
    <property type="entry name" value="tRNA-synt_1c_C"/>
    <property type="match status" value="1"/>
</dbReference>
<dbReference type="PANTHER" id="PTHR43097">
    <property type="entry name" value="GLUTAMINE-TRNA LIGASE"/>
    <property type="match status" value="1"/>
</dbReference>
<keyword evidence="7 11" id="KW-0648">Protein biosynthesis</keyword>
<dbReference type="PRINTS" id="PR00987">
    <property type="entry name" value="TRNASYNTHGLU"/>
</dbReference>
<name>A0A2S7TYY5_9BACT</name>
<feature type="domain" description="tRNA synthetases class I (E and Q) anti-codon binding" evidence="14">
    <location>
        <begin position="460"/>
        <end position="533"/>
    </location>
</feature>
<reference evidence="15 16" key="1">
    <citation type="submission" date="2016-12" db="EMBL/GenBank/DDBJ databases">
        <title>Study of bacterial adaptation to deep sea.</title>
        <authorList>
            <person name="Song J."/>
            <person name="Yoshizawa S."/>
            <person name="Kogure K."/>
        </authorList>
    </citation>
    <scope>NUCLEOTIDE SEQUENCE [LARGE SCALE GENOMIC DNA]</scope>
    <source>
        <strain evidence="15 16">SAORIC-165</strain>
    </source>
</reference>
<dbReference type="AlphaFoldDB" id="A0A2S7TYY5"/>
<dbReference type="InterPro" id="IPR001412">
    <property type="entry name" value="aa-tRNA-synth_I_CS"/>
</dbReference>
<evidence type="ECO:0000256" key="2">
    <source>
        <dbReference type="ARBA" id="ARBA00012836"/>
    </source>
</evidence>
<dbReference type="InterPro" id="IPR049437">
    <property type="entry name" value="tRNA-synt_1c_C2"/>
</dbReference>
<evidence type="ECO:0000256" key="4">
    <source>
        <dbReference type="ARBA" id="ARBA00022598"/>
    </source>
</evidence>
<dbReference type="EC" id="6.1.1.18" evidence="2 10"/>
<keyword evidence="4 11" id="KW-0436">Ligase</keyword>
<keyword evidence="3" id="KW-0963">Cytoplasm</keyword>
<dbReference type="NCBIfam" id="NF011291">
    <property type="entry name" value="PRK14703.1"/>
    <property type="match status" value="1"/>
</dbReference>
<evidence type="ECO:0000256" key="7">
    <source>
        <dbReference type="ARBA" id="ARBA00022917"/>
    </source>
</evidence>
<proteinExistence type="inferred from homology"/>
<protein>
    <recommendedName>
        <fullName evidence="2 10">Glutamine--tRNA ligase</fullName>
        <ecNumber evidence="2 10">6.1.1.18</ecNumber>
    </recommendedName>
</protein>
<comment type="caution">
    <text evidence="15">The sequence shown here is derived from an EMBL/GenBank/DDBJ whole genome shotgun (WGS) entry which is preliminary data.</text>
</comment>
<dbReference type="InterPro" id="IPR014729">
    <property type="entry name" value="Rossmann-like_a/b/a_fold"/>
</dbReference>
<dbReference type="InterPro" id="IPR011035">
    <property type="entry name" value="Ribosomal_bL25/Gln-tRNA_synth"/>
</dbReference>
<dbReference type="OrthoDB" id="9801560at2"/>
<evidence type="ECO:0000313" key="15">
    <source>
        <dbReference type="EMBL" id="PQJ27334.1"/>
    </source>
</evidence>
<dbReference type="Proteomes" id="UP000239907">
    <property type="component" value="Unassembled WGS sequence"/>
</dbReference>
<dbReference type="GO" id="GO:0005829">
    <property type="term" value="C:cytosol"/>
    <property type="evidence" value="ECO:0007669"/>
    <property type="project" value="TreeGrafter"/>
</dbReference>
<dbReference type="GO" id="GO:0004819">
    <property type="term" value="F:glutamine-tRNA ligase activity"/>
    <property type="evidence" value="ECO:0007669"/>
    <property type="project" value="UniProtKB-UniRule"/>
</dbReference>
<evidence type="ECO:0000256" key="11">
    <source>
        <dbReference type="RuleBase" id="RU363037"/>
    </source>
</evidence>
<dbReference type="FunFam" id="3.90.800.10:FF:000001">
    <property type="entry name" value="Glutamine--tRNA ligase"/>
    <property type="match status" value="1"/>
</dbReference>
<evidence type="ECO:0000256" key="5">
    <source>
        <dbReference type="ARBA" id="ARBA00022741"/>
    </source>
</evidence>
<keyword evidence="16" id="KW-1185">Reference proteome</keyword>
<comment type="catalytic activity">
    <reaction evidence="9">
        <text>tRNA(Gln) + L-glutamine + ATP = L-glutaminyl-tRNA(Gln) + AMP + diphosphate</text>
        <dbReference type="Rhea" id="RHEA:20121"/>
        <dbReference type="Rhea" id="RHEA-COMP:9662"/>
        <dbReference type="Rhea" id="RHEA-COMP:9681"/>
        <dbReference type="ChEBI" id="CHEBI:30616"/>
        <dbReference type="ChEBI" id="CHEBI:33019"/>
        <dbReference type="ChEBI" id="CHEBI:58359"/>
        <dbReference type="ChEBI" id="CHEBI:78442"/>
        <dbReference type="ChEBI" id="CHEBI:78521"/>
        <dbReference type="ChEBI" id="CHEBI:456215"/>
        <dbReference type="EC" id="6.1.1.18"/>
    </reaction>
</comment>
<gene>
    <name evidence="15" type="ORF">BSZ32_01710</name>
</gene>
<dbReference type="PROSITE" id="PS00178">
    <property type="entry name" value="AA_TRNA_LIGASE_I"/>
    <property type="match status" value="1"/>
</dbReference>
<dbReference type="EMBL" id="MQWA01000001">
    <property type="protein sequence ID" value="PQJ27334.1"/>
    <property type="molecule type" value="Genomic_DNA"/>
</dbReference>
<evidence type="ECO:0000259" key="14">
    <source>
        <dbReference type="Pfam" id="PF20974"/>
    </source>
</evidence>
<dbReference type="Pfam" id="PF00749">
    <property type="entry name" value="tRNA-synt_1c"/>
    <property type="match status" value="1"/>
</dbReference>
<dbReference type="GO" id="GO:0005524">
    <property type="term" value="F:ATP binding"/>
    <property type="evidence" value="ECO:0007669"/>
    <property type="project" value="UniProtKB-KW"/>
</dbReference>
<dbReference type="FunFam" id="1.10.1160.10:FF:000001">
    <property type="entry name" value="Glutamine--tRNA ligase"/>
    <property type="match status" value="1"/>
</dbReference>
<dbReference type="InterPro" id="IPR000924">
    <property type="entry name" value="Glu/Gln-tRNA-synth"/>
</dbReference>
<dbReference type="InterPro" id="IPR004514">
    <property type="entry name" value="Gln-tRNA-synth"/>
</dbReference>
<dbReference type="InterPro" id="IPR050132">
    <property type="entry name" value="Gln/Glu-tRNA_Ligase"/>
</dbReference>